<evidence type="ECO:0000259" key="5">
    <source>
        <dbReference type="Pfam" id="PF00582"/>
    </source>
</evidence>
<reference evidence="6 7" key="1">
    <citation type="submission" date="2019-02" db="EMBL/GenBank/DDBJ databases">
        <title>Deep-cultivation of Planctomycetes and their phenomic and genomic characterization uncovers novel biology.</title>
        <authorList>
            <person name="Wiegand S."/>
            <person name="Jogler M."/>
            <person name="Boedeker C."/>
            <person name="Pinto D."/>
            <person name="Vollmers J."/>
            <person name="Rivas-Marin E."/>
            <person name="Kohn T."/>
            <person name="Peeters S.H."/>
            <person name="Heuer A."/>
            <person name="Rast P."/>
            <person name="Oberbeckmann S."/>
            <person name="Bunk B."/>
            <person name="Jeske O."/>
            <person name="Meyerdierks A."/>
            <person name="Storesund J.E."/>
            <person name="Kallscheuer N."/>
            <person name="Luecker S."/>
            <person name="Lage O.M."/>
            <person name="Pohl T."/>
            <person name="Merkel B.J."/>
            <person name="Hornburger P."/>
            <person name="Mueller R.-W."/>
            <person name="Bruemmer F."/>
            <person name="Labrenz M."/>
            <person name="Spormann A.M."/>
            <person name="Op den Camp H."/>
            <person name="Overmann J."/>
            <person name="Amann R."/>
            <person name="Jetten M.S.M."/>
            <person name="Mascher T."/>
            <person name="Medema M.H."/>
            <person name="Devos D.P."/>
            <person name="Kaster A.-K."/>
            <person name="Ovreas L."/>
            <person name="Rohde M."/>
            <person name="Galperin M.Y."/>
            <person name="Jogler C."/>
        </authorList>
    </citation>
    <scope>NUCLEOTIDE SEQUENCE [LARGE SCALE GENOMIC DNA]</scope>
    <source>
        <strain evidence="6 7">TBK1r</strain>
    </source>
</reference>
<comment type="function">
    <text evidence="4">Required for resistance to DNA-damaging agents.</text>
</comment>
<evidence type="ECO:0000256" key="1">
    <source>
        <dbReference type="ARBA" id="ARBA00004496"/>
    </source>
</evidence>
<dbReference type="PANTHER" id="PTHR47892">
    <property type="entry name" value="UNIVERSAL STRESS PROTEIN E"/>
    <property type="match status" value="1"/>
</dbReference>
<comment type="similarity">
    <text evidence="2">Belongs to the universal stress protein A family.</text>
</comment>
<dbReference type="CDD" id="cd00293">
    <property type="entry name" value="USP-like"/>
    <property type="match status" value="1"/>
</dbReference>
<keyword evidence="7" id="KW-1185">Reference proteome</keyword>
<sequence>MFVGRRQLFFHVYQMETHSQAPHLLQDLQPTMKRFQKILVATDTRLDSHPIVDEAADIAVHNGATLKVVDVVPDFPWMVRLTMKDHQHVRELMRDEKQEKLDELAARIRKQGVTVETQVLMGQTSVEIIREVLRGGYDLVLRVHKGKDSRRQGFFGNTGMRLLRQCPCAVWLVTAEKTQFQHVLGCVDTSSEDDTDSELNDNVFDLAESISQYHGGVFSILHTWSVWNAQFLRRRMSEEEFDAIVQRSHDQVKSRFDRFLGQHGSSWNAENVHLIEGEPASAIPSYARDTQVDLVVMGTIARSGISGMVMGNTAEQILSSIECSVLALKPSNFVSPIQLEQ</sequence>
<proteinExistence type="inferred from homology"/>
<evidence type="ECO:0000313" key="7">
    <source>
        <dbReference type="Proteomes" id="UP000318081"/>
    </source>
</evidence>
<dbReference type="EMBL" id="CP036432">
    <property type="protein sequence ID" value="QDV85177.1"/>
    <property type="molecule type" value="Genomic_DNA"/>
</dbReference>
<evidence type="ECO:0000256" key="2">
    <source>
        <dbReference type="ARBA" id="ARBA00008791"/>
    </source>
</evidence>
<comment type="subcellular location">
    <subcellularLocation>
        <location evidence="1">Cytoplasm</location>
    </subcellularLocation>
</comment>
<dbReference type="PANTHER" id="PTHR47892:SF1">
    <property type="entry name" value="UNIVERSAL STRESS PROTEIN E"/>
    <property type="match status" value="1"/>
</dbReference>
<feature type="domain" description="UspA" evidence="5">
    <location>
        <begin position="35"/>
        <end position="173"/>
    </location>
</feature>
<evidence type="ECO:0000256" key="3">
    <source>
        <dbReference type="ARBA" id="ARBA00022490"/>
    </source>
</evidence>
<dbReference type="PRINTS" id="PR01438">
    <property type="entry name" value="UNVRSLSTRESS"/>
</dbReference>
<organism evidence="6 7">
    <name type="scientific">Stieleria magnilauensis</name>
    <dbReference type="NCBI Taxonomy" id="2527963"/>
    <lineage>
        <taxon>Bacteria</taxon>
        <taxon>Pseudomonadati</taxon>
        <taxon>Planctomycetota</taxon>
        <taxon>Planctomycetia</taxon>
        <taxon>Pirellulales</taxon>
        <taxon>Pirellulaceae</taxon>
        <taxon>Stieleria</taxon>
    </lineage>
</organism>
<name>A0ABX5XT51_9BACT</name>
<dbReference type="Pfam" id="PF00582">
    <property type="entry name" value="Usp"/>
    <property type="match status" value="2"/>
</dbReference>
<dbReference type="InterPro" id="IPR006016">
    <property type="entry name" value="UspA"/>
</dbReference>
<dbReference type="InterPro" id="IPR006015">
    <property type="entry name" value="Universal_stress_UspA"/>
</dbReference>
<feature type="domain" description="UspA" evidence="5">
    <location>
        <begin position="181"/>
        <end position="329"/>
    </location>
</feature>
<dbReference type="SUPFAM" id="SSF52402">
    <property type="entry name" value="Adenine nucleotide alpha hydrolases-like"/>
    <property type="match status" value="2"/>
</dbReference>
<protein>
    <submittedName>
        <fullName evidence="6">Universal stress protein E</fullName>
    </submittedName>
</protein>
<accession>A0ABX5XT51</accession>
<dbReference type="Proteomes" id="UP000318081">
    <property type="component" value="Chromosome"/>
</dbReference>
<dbReference type="Gene3D" id="3.40.50.12370">
    <property type="match status" value="1"/>
</dbReference>
<evidence type="ECO:0000313" key="6">
    <source>
        <dbReference type="EMBL" id="QDV85177.1"/>
    </source>
</evidence>
<keyword evidence="3" id="KW-0963">Cytoplasm</keyword>
<evidence type="ECO:0000256" key="4">
    <source>
        <dbReference type="ARBA" id="ARBA00037131"/>
    </source>
</evidence>
<gene>
    <name evidence="6" type="primary">uspE_3</name>
    <name evidence="6" type="ORF">TBK1r_41310</name>
</gene>